<dbReference type="InterPro" id="IPR036188">
    <property type="entry name" value="FAD/NAD-bd_sf"/>
</dbReference>
<keyword evidence="2 5" id="KW-0503">Monooxygenase</keyword>
<gene>
    <name evidence="5" type="ORF">FRX31_035348</name>
</gene>
<dbReference type="Pfam" id="PF01494">
    <property type="entry name" value="FAD_binding_3"/>
    <property type="match status" value="1"/>
</dbReference>
<name>A0A7J6UR67_THATH</name>
<dbReference type="PRINTS" id="PR00420">
    <property type="entry name" value="RNGMNOXGNASE"/>
</dbReference>
<dbReference type="InterPro" id="IPR002938">
    <property type="entry name" value="FAD-bd"/>
</dbReference>
<comment type="caution">
    <text evidence="5">The sequence shown here is derived from an EMBL/GenBank/DDBJ whole genome shotgun (WGS) entry which is preliminary data.</text>
</comment>
<feature type="domain" description="FAD-binding" evidence="4">
    <location>
        <begin position="6"/>
        <end position="226"/>
    </location>
</feature>
<evidence type="ECO:0000256" key="3">
    <source>
        <dbReference type="ARBA" id="ARBA00024018"/>
    </source>
</evidence>
<dbReference type="AlphaFoldDB" id="A0A7J6UR67"/>
<dbReference type="PANTHER" id="PTHR45934:SF1">
    <property type="entry name" value="OS04G0423100 PROTEIN"/>
    <property type="match status" value="1"/>
</dbReference>
<reference evidence="5 6" key="1">
    <citation type="submission" date="2020-06" db="EMBL/GenBank/DDBJ databases">
        <title>Transcriptomic and genomic resources for Thalictrum thalictroides and T. hernandezii: Facilitating candidate gene discovery in an emerging model plant lineage.</title>
        <authorList>
            <person name="Arias T."/>
            <person name="Riano-Pachon D.M."/>
            <person name="Di Stilio V.S."/>
        </authorList>
    </citation>
    <scope>NUCLEOTIDE SEQUENCE [LARGE SCALE GENOMIC DNA]</scope>
    <source>
        <strain evidence="6">cv. WT478/WT964</strain>
        <tissue evidence="5">Leaves</tissue>
    </source>
</reference>
<evidence type="ECO:0000259" key="4">
    <source>
        <dbReference type="Pfam" id="PF01494"/>
    </source>
</evidence>
<dbReference type="GO" id="GO:0071949">
    <property type="term" value="F:FAD binding"/>
    <property type="evidence" value="ECO:0007669"/>
    <property type="project" value="InterPro"/>
</dbReference>
<dbReference type="Proteomes" id="UP000554482">
    <property type="component" value="Unassembled WGS sequence"/>
</dbReference>
<comment type="similarity">
    <text evidence="3">Belongs to the 3-hydroxybenzoate 6-hydroxylase family.</text>
</comment>
<evidence type="ECO:0000313" key="5">
    <source>
        <dbReference type="EMBL" id="KAF5175064.1"/>
    </source>
</evidence>
<keyword evidence="6" id="KW-1185">Reference proteome</keyword>
<accession>A0A7J6UR67</accession>
<dbReference type="GO" id="GO:0004497">
    <property type="term" value="F:monooxygenase activity"/>
    <property type="evidence" value="ECO:0007669"/>
    <property type="project" value="UniProtKB-KW"/>
</dbReference>
<dbReference type="PANTHER" id="PTHR45934">
    <property type="entry name" value="FAD/NAD(P)-BINDING OXIDOREDUCTASE FAMILY PROTEIN"/>
    <property type="match status" value="1"/>
</dbReference>
<dbReference type="OrthoDB" id="47494at2759"/>
<dbReference type="SUPFAM" id="SSF51905">
    <property type="entry name" value="FAD/NAD(P)-binding domain"/>
    <property type="match status" value="1"/>
</dbReference>
<sequence length="241" mass="25898">MVIEEDVVIVGGGIAGLATALALKRIGIQSLVLEKASDLRTTGAALSLFPNALLALDALGVSHKLTSIYTPIQKGYVTNVTNGTVTEVLYAGKDRNVSPTAVHRKALLEALSEELPSHAIRFSSKLSLIETVNHEGSPAVLHLEDGAIIKAKVVIGCDGVHSVVARWLGLKDPIHSGRYAVRGLSVFSEGHGLKYEVQQYVDGSIRSGFIPLNDKELYWFMAFHSTPNEGTMPNIISLLVY</sequence>
<dbReference type="EMBL" id="JABWDY010044543">
    <property type="protein sequence ID" value="KAF5175064.1"/>
    <property type="molecule type" value="Genomic_DNA"/>
</dbReference>
<keyword evidence="1" id="KW-0560">Oxidoreductase</keyword>
<organism evidence="5 6">
    <name type="scientific">Thalictrum thalictroides</name>
    <name type="common">Rue-anemone</name>
    <name type="synonym">Anemone thalictroides</name>
    <dbReference type="NCBI Taxonomy" id="46969"/>
    <lineage>
        <taxon>Eukaryota</taxon>
        <taxon>Viridiplantae</taxon>
        <taxon>Streptophyta</taxon>
        <taxon>Embryophyta</taxon>
        <taxon>Tracheophyta</taxon>
        <taxon>Spermatophyta</taxon>
        <taxon>Magnoliopsida</taxon>
        <taxon>Ranunculales</taxon>
        <taxon>Ranunculaceae</taxon>
        <taxon>Thalictroideae</taxon>
        <taxon>Thalictrum</taxon>
    </lineage>
</organism>
<dbReference type="InterPro" id="IPR044560">
    <property type="entry name" value="MOase"/>
</dbReference>
<dbReference type="Gene3D" id="3.50.50.60">
    <property type="entry name" value="FAD/NAD(P)-binding domain"/>
    <property type="match status" value="1"/>
</dbReference>
<evidence type="ECO:0000313" key="6">
    <source>
        <dbReference type="Proteomes" id="UP000554482"/>
    </source>
</evidence>
<evidence type="ECO:0000256" key="1">
    <source>
        <dbReference type="ARBA" id="ARBA00023002"/>
    </source>
</evidence>
<proteinExistence type="inferred from homology"/>
<evidence type="ECO:0000256" key="2">
    <source>
        <dbReference type="ARBA" id="ARBA00023033"/>
    </source>
</evidence>
<protein>
    <submittedName>
        <fullName evidence="5">Monooxygenase</fullName>
    </submittedName>
</protein>